<accession>A0AAD6V2C9</accession>
<evidence type="ECO:0000313" key="2">
    <source>
        <dbReference type="EMBL" id="KAJ7200632.1"/>
    </source>
</evidence>
<feature type="compositionally biased region" description="Basic residues" evidence="1">
    <location>
        <begin position="160"/>
        <end position="170"/>
    </location>
</feature>
<evidence type="ECO:0000256" key="1">
    <source>
        <dbReference type="SAM" id="MobiDB-lite"/>
    </source>
</evidence>
<name>A0AAD6V2C9_9AGAR</name>
<reference evidence="2" key="1">
    <citation type="submission" date="2023-03" db="EMBL/GenBank/DDBJ databases">
        <title>Massive genome expansion in bonnet fungi (Mycena s.s.) driven by repeated elements and novel gene families across ecological guilds.</title>
        <authorList>
            <consortium name="Lawrence Berkeley National Laboratory"/>
            <person name="Harder C.B."/>
            <person name="Miyauchi S."/>
            <person name="Viragh M."/>
            <person name="Kuo A."/>
            <person name="Thoen E."/>
            <person name="Andreopoulos B."/>
            <person name="Lu D."/>
            <person name="Skrede I."/>
            <person name="Drula E."/>
            <person name="Henrissat B."/>
            <person name="Morin E."/>
            <person name="Kohler A."/>
            <person name="Barry K."/>
            <person name="LaButti K."/>
            <person name="Morin E."/>
            <person name="Salamov A."/>
            <person name="Lipzen A."/>
            <person name="Mereny Z."/>
            <person name="Hegedus B."/>
            <person name="Baldrian P."/>
            <person name="Stursova M."/>
            <person name="Weitz H."/>
            <person name="Taylor A."/>
            <person name="Grigoriev I.V."/>
            <person name="Nagy L.G."/>
            <person name="Martin F."/>
            <person name="Kauserud H."/>
        </authorList>
    </citation>
    <scope>NUCLEOTIDE SEQUENCE</scope>
    <source>
        <strain evidence="2">9144</strain>
    </source>
</reference>
<organism evidence="2 3">
    <name type="scientific">Mycena pura</name>
    <dbReference type="NCBI Taxonomy" id="153505"/>
    <lineage>
        <taxon>Eukaryota</taxon>
        <taxon>Fungi</taxon>
        <taxon>Dikarya</taxon>
        <taxon>Basidiomycota</taxon>
        <taxon>Agaricomycotina</taxon>
        <taxon>Agaricomycetes</taxon>
        <taxon>Agaricomycetidae</taxon>
        <taxon>Agaricales</taxon>
        <taxon>Marasmiineae</taxon>
        <taxon>Mycenaceae</taxon>
        <taxon>Mycena</taxon>
    </lineage>
</organism>
<dbReference type="AlphaFoldDB" id="A0AAD6V2C9"/>
<feature type="region of interest" description="Disordered" evidence="1">
    <location>
        <begin position="146"/>
        <end position="181"/>
    </location>
</feature>
<dbReference type="Proteomes" id="UP001219525">
    <property type="component" value="Unassembled WGS sequence"/>
</dbReference>
<gene>
    <name evidence="2" type="ORF">GGX14DRAFT_314236</name>
</gene>
<sequence>WDGWPDGAFEWSLDRDELKETNHLPVHWVSSKLPGGRHGSVHAITPSSGKLTRYKCLGTLQCRSSVCSVHLQIPPSQDLVDMRQQLQVSCLCGAPLHYVPCSCLFLIASICGLHPRTGHSGLGKRKRAHWPASDDVNAARPLSKAIRKSKDTASMSIRERRLRSTPKKQRLVPLRPTLHGEDESDDMVLASRHLSQHLRSPRARSQDSQKSGQLSLHNGTHYHERRELLFLSSTFEPRFLKCWVPVLMSYSNGAEHYRIHFLHLFRGLARQCDYINCAVDDELFANVVDFSDAQRNGFILAFVDFWTRCAPNERTEQQLRADGAALLKGCKQHFENQITRVSKISRVVAPDKRELFRKYAY</sequence>
<feature type="non-terminal residue" evidence="2">
    <location>
        <position position="1"/>
    </location>
</feature>
<protein>
    <submittedName>
        <fullName evidence="2">Uncharacterized protein</fullName>
    </submittedName>
</protein>
<comment type="caution">
    <text evidence="2">The sequence shown here is derived from an EMBL/GenBank/DDBJ whole genome shotgun (WGS) entry which is preliminary data.</text>
</comment>
<keyword evidence="3" id="KW-1185">Reference proteome</keyword>
<evidence type="ECO:0000313" key="3">
    <source>
        <dbReference type="Proteomes" id="UP001219525"/>
    </source>
</evidence>
<proteinExistence type="predicted"/>
<dbReference type="EMBL" id="JARJCW010000062">
    <property type="protein sequence ID" value="KAJ7200632.1"/>
    <property type="molecule type" value="Genomic_DNA"/>
</dbReference>
<feature type="non-terminal residue" evidence="2">
    <location>
        <position position="361"/>
    </location>
</feature>